<reference evidence="1" key="1">
    <citation type="submission" date="2022-07" db="EMBL/GenBank/DDBJ databases">
        <title>Diversity of ethanolamine utilization by human commensal Escherichia coli.</title>
        <authorList>
            <person name="Jubelin G."/>
        </authorList>
    </citation>
    <scope>NUCLEOTIDE SEQUENCE</scope>
    <source>
        <strain evidence="1">S1</strain>
    </source>
</reference>
<dbReference type="AlphaFoldDB" id="A0AAW5MTS2"/>
<feature type="non-terminal residue" evidence="1">
    <location>
        <position position="1"/>
    </location>
</feature>
<protein>
    <submittedName>
        <fullName evidence="1">Uncharacterized protein</fullName>
    </submittedName>
</protein>
<comment type="caution">
    <text evidence="1">The sequence shown here is derived from an EMBL/GenBank/DDBJ whole genome shotgun (WGS) entry which is preliminary data.</text>
</comment>
<organism evidence="1 2">
    <name type="scientific">Escherichia marmotae</name>
    <dbReference type="NCBI Taxonomy" id="1499973"/>
    <lineage>
        <taxon>Bacteria</taxon>
        <taxon>Pseudomonadati</taxon>
        <taxon>Pseudomonadota</taxon>
        <taxon>Gammaproteobacteria</taxon>
        <taxon>Enterobacterales</taxon>
        <taxon>Enterobacteriaceae</taxon>
        <taxon>Escherichia</taxon>
    </lineage>
</organism>
<feature type="non-terminal residue" evidence="1">
    <location>
        <position position="82"/>
    </location>
</feature>
<gene>
    <name evidence="1" type="ORF">NVV43_28795</name>
</gene>
<evidence type="ECO:0000313" key="2">
    <source>
        <dbReference type="Proteomes" id="UP001206878"/>
    </source>
</evidence>
<proteinExistence type="predicted"/>
<evidence type="ECO:0000313" key="1">
    <source>
        <dbReference type="EMBL" id="MCR6679454.1"/>
    </source>
</evidence>
<sequence>DAAPLDFLLEQAQLHHDPSGFALDALLRPPPELAGRARLTALITGDPDKHETLAGNWTLKVDELVGWPWLTAQLEPGVHLVL</sequence>
<name>A0AAW5MTS2_9ESCH</name>
<accession>A0AAW5MTS2</accession>
<dbReference type="EMBL" id="JANPXH010001294">
    <property type="protein sequence ID" value="MCR6679454.1"/>
    <property type="molecule type" value="Genomic_DNA"/>
</dbReference>
<dbReference type="Proteomes" id="UP001206878">
    <property type="component" value="Unassembled WGS sequence"/>
</dbReference>